<organism evidence="2">
    <name type="scientific">uncultured Caudovirales phage</name>
    <dbReference type="NCBI Taxonomy" id="2100421"/>
    <lineage>
        <taxon>Viruses</taxon>
        <taxon>Duplodnaviria</taxon>
        <taxon>Heunggongvirae</taxon>
        <taxon>Uroviricota</taxon>
        <taxon>Caudoviricetes</taxon>
        <taxon>Peduoviridae</taxon>
        <taxon>Maltschvirus</taxon>
        <taxon>Maltschvirus maltsch</taxon>
    </lineage>
</organism>
<proteinExistence type="predicted"/>
<dbReference type="InterPro" id="IPR000182">
    <property type="entry name" value="GNAT_dom"/>
</dbReference>
<dbReference type="GO" id="GO:0016747">
    <property type="term" value="F:acyltransferase activity, transferring groups other than amino-acyl groups"/>
    <property type="evidence" value="ECO:0007669"/>
    <property type="project" value="InterPro"/>
</dbReference>
<accession>A0A6J5ND71</accession>
<evidence type="ECO:0000259" key="1">
    <source>
        <dbReference type="PROSITE" id="PS51186"/>
    </source>
</evidence>
<dbReference type="EMBL" id="LR796593">
    <property type="protein sequence ID" value="CAB4153409.1"/>
    <property type="molecule type" value="Genomic_DNA"/>
</dbReference>
<dbReference type="Gene3D" id="3.40.630.30">
    <property type="match status" value="1"/>
</dbReference>
<dbReference type="InterPro" id="IPR016181">
    <property type="entry name" value="Acyl_CoA_acyltransferase"/>
</dbReference>
<gene>
    <name evidence="2" type="ORF">UFOVP623_26</name>
</gene>
<name>A0A6J5ND71_9CAUD</name>
<reference evidence="2" key="1">
    <citation type="submission" date="2020-04" db="EMBL/GenBank/DDBJ databases">
        <authorList>
            <person name="Chiriac C."/>
            <person name="Salcher M."/>
            <person name="Ghai R."/>
            <person name="Kavagutti S V."/>
        </authorList>
    </citation>
    <scope>NUCLEOTIDE SEQUENCE</scope>
</reference>
<evidence type="ECO:0000313" key="2">
    <source>
        <dbReference type="EMBL" id="CAB4153409.1"/>
    </source>
</evidence>
<dbReference type="SUPFAM" id="SSF55729">
    <property type="entry name" value="Acyl-CoA N-acyltransferases (Nat)"/>
    <property type="match status" value="1"/>
</dbReference>
<dbReference type="Pfam" id="PF00583">
    <property type="entry name" value="Acetyltransf_1"/>
    <property type="match status" value="1"/>
</dbReference>
<sequence length="150" mass="17396">MKIIEANKFHSSIIYEMLTHYREVTPIEFLKHCDNEYYINKLLAHIFAGRGVALLAYHDDKPIGMLLGLIEQSIWDPDICIMKELAYWVEPDSRGTSAGYRLLSKYNEVAQSLSDMGRIKTWTISKMVNSPDLNYGKLGFRKIEETWSMN</sequence>
<protein>
    <submittedName>
        <fullName evidence="2">GNAT domain containing protein</fullName>
    </submittedName>
</protein>
<dbReference type="PROSITE" id="PS51186">
    <property type="entry name" value="GNAT"/>
    <property type="match status" value="1"/>
</dbReference>
<feature type="domain" description="N-acetyltransferase" evidence="1">
    <location>
        <begin position="1"/>
        <end position="150"/>
    </location>
</feature>